<dbReference type="InterPro" id="IPR005509">
    <property type="entry name" value="AfsA_hotdog_dom"/>
</dbReference>
<reference evidence="4" key="1">
    <citation type="journal article" date="2019" name="Int. J. Syst. Evol. Microbiol.">
        <title>The Global Catalogue of Microorganisms (GCM) 10K type strain sequencing project: providing services to taxonomists for standard genome sequencing and annotation.</title>
        <authorList>
            <consortium name="The Broad Institute Genomics Platform"/>
            <consortium name="The Broad Institute Genome Sequencing Center for Infectious Disease"/>
            <person name="Wu L."/>
            <person name="Ma J."/>
        </authorList>
    </citation>
    <scope>NUCLEOTIDE SEQUENCE [LARGE SCALE GENOMIC DNA]</scope>
    <source>
        <strain evidence="4">JCM 4733</strain>
    </source>
</reference>
<dbReference type="Proteomes" id="UP000653644">
    <property type="component" value="Unassembled WGS sequence"/>
</dbReference>
<sequence>MSEVQQGNAGARTSPGGHAGRLTFQRTVPRHLVHRASVAEVFLTDALALGDDRFLVAAQWPRDHALYHPDVLGRSDPLLAAETIRQALVYLAHWHYGIPLDRRFVGRRMELDITEPQALRVTGQPLPVVLEARWEWVDSRPPHRHGMRLEAELVVGDRKTGRGSLQVVALDERRYSVLRRRTGGSGTAIPAQRRRVLTLPAAQVGRLRGKDSVLAATGRAGEWELHADLDHAVLFDHPTDHVPLMVLLEGVRQLGHLVTKGSGASGGRPAVASQLTSLTVDCLAFAELDPPVRLRVTDDRTTPCGGRYLAIDAAQDDRGVAAITGRWHHAGTPVPSDSHR</sequence>
<name>A0ABQ3CE25_9ACTN</name>
<evidence type="ECO:0000313" key="4">
    <source>
        <dbReference type="Proteomes" id="UP000653644"/>
    </source>
</evidence>
<dbReference type="RefSeq" id="WP_229916993.1">
    <property type="nucleotide sequence ID" value="NZ_BMVN01000001.1"/>
</dbReference>
<gene>
    <name evidence="3" type="primary">mmfL</name>
    <name evidence="3" type="ORF">GCM10010345_04800</name>
</gene>
<accession>A0ABQ3CE25</accession>
<dbReference type="EMBL" id="BMVN01000001">
    <property type="protein sequence ID" value="GHA03490.1"/>
    <property type="molecule type" value="Genomic_DNA"/>
</dbReference>
<keyword evidence="4" id="KW-1185">Reference proteome</keyword>
<evidence type="ECO:0000259" key="2">
    <source>
        <dbReference type="Pfam" id="PF03756"/>
    </source>
</evidence>
<proteinExistence type="predicted"/>
<evidence type="ECO:0000256" key="1">
    <source>
        <dbReference type="SAM" id="MobiDB-lite"/>
    </source>
</evidence>
<organism evidence="3 4">
    <name type="scientific">Streptomyces canarius</name>
    <dbReference type="NCBI Taxonomy" id="285453"/>
    <lineage>
        <taxon>Bacteria</taxon>
        <taxon>Bacillati</taxon>
        <taxon>Actinomycetota</taxon>
        <taxon>Actinomycetes</taxon>
        <taxon>Kitasatosporales</taxon>
        <taxon>Streptomycetaceae</taxon>
        <taxon>Streptomyces</taxon>
    </lineage>
</organism>
<evidence type="ECO:0000313" key="3">
    <source>
        <dbReference type="EMBL" id="GHA03490.1"/>
    </source>
</evidence>
<feature type="domain" description="A-factor biosynthesis hotdog" evidence="2">
    <location>
        <begin position="32"/>
        <end position="167"/>
    </location>
</feature>
<feature type="domain" description="A-factor biosynthesis hotdog" evidence="2">
    <location>
        <begin position="204"/>
        <end position="327"/>
    </location>
</feature>
<dbReference type="NCBIfam" id="NF041195">
    <property type="entry name" value="ScbA_BarX_GamBu"/>
    <property type="match status" value="1"/>
</dbReference>
<comment type="caution">
    <text evidence="3">The sequence shown here is derived from an EMBL/GenBank/DDBJ whole genome shotgun (WGS) entry which is preliminary data.</text>
</comment>
<dbReference type="InterPro" id="IPR047757">
    <property type="entry name" value="AfsA-like"/>
</dbReference>
<feature type="region of interest" description="Disordered" evidence="1">
    <location>
        <begin position="1"/>
        <end position="21"/>
    </location>
</feature>
<dbReference type="Pfam" id="PF03756">
    <property type="entry name" value="AfsA"/>
    <property type="match status" value="2"/>
</dbReference>
<protein>
    <submittedName>
        <fullName evidence="3">Lactone biosynthesis protein</fullName>
    </submittedName>
</protein>